<evidence type="ECO:0000256" key="1">
    <source>
        <dbReference type="SAM" id="SignalP"/>
    </source>
</evidence>
<evidence type="ECO:0000313" key="2">
    <source>
        <dbReference type="EMBL" id="ABJ88074.1"/>
    </source>
</evidence>
<dbReference type="KEGG" id="sus:Acid_7163"/>
<dbReference type="Pfam" id="PF00756">
    <property type="entry name" value="Esterase"/>
    <property type="match status" value="1"/>
</dbReference>
<dbReference type="STRING" id="234267.Acid_7163"/>
<organism evidence="2">
    <name type="scientific">Solibacter usitatus (strain Ellin6076)</name>
    <dbReference type="NCBI Taxonomy" id="234267"/>
    <lineage>
        <taxon>Bacteria</taxon>
        <taxon>Pseudomonadati</taxon>
        <taxon>Acidobacteriota</taxon>
        <taxon>Terriglobia</taxon>
        <taxon>Bryobacterales</taxon>
        <taxon>Solibacteraceae</taxon>
        <taxon>Candidatus Solibacter</taxon>
    </lineage>
</organism>
<dbReference type="PANTHER" id="PTHR48098:SF3">
    <property type="entry name" value="IRON(III) ENTEROBACTIN ESTERASE"/>
    <property type="match status" value="1"/>
</dbReference>
<dbReference type="InterPro" id="IPR000801">
    <property type="entry name" value="Esterase-like"/>
</dbReference>
<feature type="signal peptide" evidence="1">
    <location>
        <begin position="1"/>
        <end position="16"/>
    </location>
</feature>
<dbReference type="InterPro" id="IPR029058">
    <property type="entry name" value="AB_hydrolase_fold"/>
</dbReference>
<dbReference type="OrthoDB" id="9775130at2"/>
<dbReference type="PANTHER" id="PTHR48098">
    <property type="entry name" value="ENTEROCHELIN ESTERASE-RELATED"/>
    <property type="match status" value="1"/>
</dbReference>
<dbReference type="AlphaFoldDB" id="Q01QJ6"/>
<gene>
    <name evidence="2" type="ordered locus">Acid_7163</name>
</gene>
<dbReference type="SUPFAM" id="SSF53474">
    <property type="entry name" value="alpha/beta-Hydrolases"/>
    <property type="match status" value="1"/>
</dbReference>
<sequence length="415" mass="46075" precursor="true">MRTLAILLFSLSAAFAQTSPQEDLIAAIRQGANGPTLTDLITKTLGARGGTVVWGQDYLFVASSPTPVTISIDQQPAVTMQPLAGSTLWMLLTKMRTGVTHQYQYYSAGKPLGARGDAVGYNPDSYPRRGVPKGKVSDKLTIVSKIYDGMKSDYWVYASPGVDPSVPAPLMVWQDGQGLVGEFSRSRLFTVTENLIAQKLLPPMIHVLIAPGTSTDGRAMRSVEYDTVSDRYPRFLMEEVLPEVEKMYKLRPDGYSRAIGGESSGGICAFNAAWIMPDKFARVHSAVGSFTSIQWRPQEKLEGGNVYPFKVRKEPKRNIRVWMSDGSDDLENNHGSWPMQNIQMANSLKLTGYDFHFRFGTAAHGGAQAALDLPESLTWLWRDYDPKKTGQEFVMDPAEKEKPFFRVTIANRDAW</sequence>
<dbReference type="HOGENOM" id="CLU_054948_0_0_0"/>
<dbReference type="ESTHER" id="solue-q01qj6">
    <property type="family name" value="A85-IroE-IroD-Fes-Yiel"/>
</dbReference>
<accession>Q01QJ6</accession>
<keyword evidence="1" id="KW-0732">Signal</keyword>
<dbReference type="Gene3D" id="3.40.50.1820">
    <property type="entry name" value="alpha/beta hydrolase"/>
    <property type="match status" value="1"/>
</dbReference>
<proteinExistence type="predicted"/>
<name>Q01QJ6_SOLUE</name>
<feature type="chain" id="PRO_5004163207" evidence="1">
    <location>
        <begin position="17"/>
        <end position="415"/>
    </location>
</feature>
<dbReference type="InParanoid" id="Q01QJ6"/>
<dbReference type="eggNOG" id="COG2382">
    <property type="taxonomic scope" value="Bacteria"/>
</dbReference>
<reference evidence="2" key="1">
    <citation type="submission" date="2006-10" db="EMBL/GenBank/DDBJ databases">
        <title>Complete sequence of Solibacter usitatus Ellin6076.</title>
        <authorList>
            <consortium name="US DOE Joint Genome Institute"/>
            <person name="Copeland A."/>
            <person name="Lucas S."/>
            <person name="Lapidus A."/>
            <person name="Barry K."/>
            <person name="Detter J.C."/>
            <person name="Glavina del Rio T."/>
            <person name="Hammon N."/>
            <person name="Israni S."/>
            <person name="Dalin E."/>
            <person name="Tice H."/>
            <person name="Pitluck S."/>
            <person name="Thompson L.S."/>
            <person name="Brettin T."/>
            <person name="Bruce D."/>
            <person name="Han C."/>
            <person name="Tapia R."/>
            <person name="Gilna P."/>
            <person name="Schmutz J."/>
            <person name="Larimer F."/>
            <person name="Land M."/>
            <person name="Hauser L."/>
            <person name="Kyrpides N."/>
            <person name="Mikhailova N."/>
            <person name="Janssen P.H."/>
            <person name="Kuske C.R."/>
            <person name="Richardson P."/>
        </authorList>
    </citation>
    <scope>NUCLEOTIDE SEQUENCE</scope>
    <source>
        <strain evidence="2">Ellin6076</strain>
    </source>
</reference>
<dbReference type="EMBL" id="CP000473">
    <property type="protein sequence ID" value="ABJ88074.1"/>
    <property type="molecule type" value="Genomic_DNA"/>
</dbReference>
<dbReference type="InterPro" id="IPR050583">
    <property type="entry name" value="Mycobacterial_A85_antigen"/>
</dbReference>
<protein>
    <submittedName>
        <fullName evidence="2">Putative esterase</fullName>
    </submittedName>
</protein>